<dbReference type="InterPro" id="IPR001480">
    <property type="entry name" value="Bulb-type_lectin_dom"/>
</dbReference>
<gene>
    <name evidence="3" type="ORF">Pflav_020540</name>
</gene>
<sequence>MVAMVALLFGAQQPALAANGPEGVPITLGAYFPDIYRNGVHTPLSGPYQWLDRGNWWTFGNVDLVMQNDGNLVMYRRGNHSIVYWASNTQWSGASQLLFQRDGNLVLYTPGYARAVWASNTYNGCSGETRPFISIQSDSNLVIYCARQVPVLGSLQVPIWATNTSGV</sequence>
<evidence type="ECO:0000313" key="3">
    <source>
        <dbReference type="EMBL" id="BCB75644.1"/>
    </source>
</evidence>
<protein>
    <recommendedName>
        <fullName evidence="2">Bulb-type lectin domain-containing protein</fullName>
    </recommendedName>
</protein>
<dbReference type="SMART" id="SM00108">
    <property type="entry name" value="B_lectin"/>
    <property type="match status" value="1"/>
</dbReference>
<dbReference type="AlphaFoldDB" id="A0A6F8XP85"/>
<feature type="chain" id="PRO_5026020586" description="Bulb-type lectin domain-containing protein" evidence="1">
    <location>
        <begin position="18"/>
        <end position="167"/>
    </location>
</feature>
<dbReference type="SUPFAM" id="SSF51110">
    <property type="entry name" value="alpha-D-mannose-specific plant lectins"/>
    <property type="match status" value="1"/>
</dbReference>
<feature type="signal peptide" evidence="1">
    <location>
        <begin position="1"/>
        <end position="17"/>
    </location>
</feature>
<name>A0A6F8XP85_9ACTN</name>
<accession>A0A6F8XP85</accession>
<dbReference type="Proteomes" id="UP000502508">
    <property type="component" value="Chromosome"/>
</dbReference>
<reference evidence="3 4" key="2">
    <citation type="submission" date="2020-03" db="EMBL/GenBank/DDBJ databases">
        <authorList>
            <person name="Ichikawa N."/>
            <person name="Kimura A."/>
            <person name="Kitahashi Y."/>
            <person name="Uohara A."/>
        </authorList>
    </citation>
    <scope>NUCLEOTIDE SEQUENCE [LARGE SCALE GENOMIC DNA]</scope>
    <source>
        <strain evidence="3 4">NBRC 107702</strain>
    </source>
</reference>
<dbReference type="InterPro" id="IPR036426">
    <property type="entry name" value="Bulb-type_lectin_dom_sf"/>
</dbReference>
<keyword evidence="1" id="KW-0732">Signal</keyword>
<dbReference type="EMBL" id="AP022870">
    <property type="protein sequence ID" value="BCB75644.1"/>
    <property type="molecule type" value="Genomic_DNA"/>
</dbReference>
<feature type="domain" description="Bulb-type lectin" evidence="2">
    <location>
        <begin position="42"/>
        <end position="156"/>
    </location>
</feature>
<evidence type="ECO:0000313" key="4">
    <source>
        <dbReference type="Proteomes" id="UP000502508"/>
    </source>
</evidence>
<proteinExistence type="predicted"/>
<reference evidence="3 4" key="1">
    <citation type="submission" date="2020-03" db="EMBL/GenBank/DDBJ databases">
        <title>Whole genome shotgun sequence of Phytohabitans flavus NBRC 107702.</title>
        <authorList>
            <person name="Komaki H."/>
            <person name="Tamura T."/>
        </authorList>
    </citation>
    <scope>NUCLEOTIDE SEQUENCE [LARGE SCALE GENOMIC DNA]</scope>
    <source>
        <strain evidence="3 4">NBRC 107702</strain>
    </source>
</reference>
<evidence type="ECO:0000259" key="2">
    <source>
        <dbReference type="PROSITE" id="PS50927"/>
    </source>
</evidence>
<organism evidence="3 4">
    <name type="scientific">Phytohabitans flavus</name>
    <dbReference type="NCBI Taxonomy" id="1076124"/>
    <lineage>
        <taxon>Bacteria</taxon>
        <taxon>Bacillati</taxon>
        <taxon>Actinomycetota</taxon>
        <taxon>Actinomycetes</taxon>
        <taxon>Micromonosporales</taxon>
        <taxon>Micromonosporaceae</taxon>
    </lineage>
</organism>
<dbReference type="PROSITE" id="PS50927">
    <property type="entry name" value="BULB_LECTIN"/>
    <property type="match status" value="1"/>
</dbReference>
<dbReference type="RefSeq" id="WP_377309218.1">
    <property type="nucleotide sequence ID" value="NZ_JBHTHL010000001.1"/>
</dbReference>
<keyword evidence="4" id="KW-1185">Reference proteome</keyword>
<dbReference type="Gene3D" id="2.90.10.10">
    <property type="entry name" value="Bulb-type lectin domain"/>
    <property type="match status" value="2"/>
</dbReference>
<dbReference type="KEGG" id="pfla:Pflav_020540"/>
<evidence type="ECO:0000256" key="1">
    <source>
        <dbReference type="SAM" id="SignalP"/>
    </source>
</evidence>